<dbReference type="Pfam" id="PF17853">
    <property type="entry name" value="GGDEF_2"/>
    <property type="match status" value="1"/>
</dbReference>
<organism evidence="5 6">
    <name type="scientific">Dorea phocaeensis</name>
    <dbReference type="NCBI Taxonomy" id="2040291"/>
    <lineage>
        <taxon>Bacteria</taxon>
        <taxon>Bacillati</taxon>
        <taxon>Bacillota</taxon>
        <taxon>Clostridia</taxon>
        <taxon>Lachnospirales</taxon>
        <taxon>Lachnospiraceae</taxon>
        <taxon>Dorea</taxon>
    </lineage>
</organism>
<dbReference type="InterPro" id="IPR051448">
    <property type="entry name" value="CdaR-like_regulators"/>
</dbReference>
<reference evidence="5" key="2">
    <citation type="submission" date="2020-02" db="EMBL/GenBank/DDBJ databases">
        <authorList>
            <person name="Littmann E."/>
            <person name="Sorbara M."/>
        </authorList>
    </citation>
    <scope>NUCLEOTIDE SEQUENCE</scope>
    <source>
        <strain evidence="5">MSK.17.11</strain>
        <strain evidence="4">MSK.17.38</strain>
    </source>
</reference>
<evidence type="ECO:0000313" key="4">
    <source>
        <dbReference type="EMBL" id="NSK14913.1"/>
    </source>
</evidence>
<dbReference type="Gene3D" id="1.10.10.2840">
    <property type="entry name" value="PucR C-terminal helix-turn-helix domain"/>
    <property type="match status" value="1"/>
</dbReference>
<dbReference type="SUPFAM" id="SSF46689">
    <property type="entry name" value="Homeodomain-like"/>
    <property type="match status" value="1"/>
</dbReference>
<dbReference type="RefSeq" id="WP_101695225.1">
    <property type="nucleotide sequence ID" value="NZ_JAAITX010000005.1"/>
</dbReference>
<protein>
    <submittedName>
        <fullName evidence="5">PucR family transcriptional regulator</fullName>
    </submittedName>
</protein>
<dbReference type="InterPro" id="IPR042070">
    <property type="entry name" value="PucR_C-HTH_sf"/>
</dbReference>
<dbReference type="InterPro" id="IPR041522">
    <property type="entry name" value="CdaR_GGDEF"/>
</dbReference>
<dbReference type="OrthoDB" id="9792148at2"/>
<evidence type="ECO:0000259" key="2">
    <source>
        <dbReference type="Pfam" id="PF13556"/>
    </source>
</evidence>
<feature type="domain" description="PucR C-terminal helix-turn-helix" evidence="2">
    <location>
        <begin position="294"/>
        <end position="350"/>
    </location>
</feature>
<name>A0A850HLS0_9FIRM</name>
<evidence type="ECO:0000259" key="3">
    <source>
        <dbReference type="Pfam" id="PF17853"/>
    </source>
</evidence>
<gene>
    <name evidence="5" type="ORF">G5A66_08525</name>
    <name evidence="4" type="ORF">G5A75_08545</name>
</gene>
<dbReference type="Proteomes" id="UP000701680">
    <property type="component" value="Unassembled WGS sequence"/>
</dbReference>
<dbReference type="Pfam" id="PF13556">
    <property type="entry name" value="HTH_30"/>
    <property type="match status" value="1"/>
</dbReference>
<comment type="caution">
    <text evidence="5">The sequence shown here is derived from an EMBL/GenBank/DDBJ whole genome shotgun (WGS) entry which is preliminary data.</text>
</comment>
<dbReference type="AlphaFoldDB" id="A0A850HLS0"/>
<dbReference type="InterPro" id="IPR025736">
    <property type="entry name" value="PucR_C-HTH_dom"/>
</dbReference>
<accession>A0A850HLS0</accession>
<keyword evidence="6" id="KW-1185">Reference proteome</keyword>
<reference evidence="6 7" key="1">
    <citation type="journal article" date="2020" name="Cell Host Microbe">
        <title>Functional and Genomic Variation between Human-Derived Isolates of Lachnospiraceae Reveals Inter- and Intra-Species Diversity.</title>
        <authorList>
            <person name="Sorbara M.T."/>
            <person name="Littmann E.R."/>
            <person name="Fontana E."/>
            <person name="Moody T.U."/>
            <person name="Kohout C.E."/>
            <person name="Gjonbalaj M."/>
            <person name="Eaton V."/>
            <person name="Seok R."/>
            <person name="Leiner I.M."/>
            <person name="Pamer E.G."/>
        </authorList>
    </citation>
    <scope>NUCLEOTIDE SEQUENCE [LARGE SCALE GENOMIC DNA]</scope>
    <source>
        <strain evidence="5 6">MSK.17.11</strain>
        <strain evidence="4 7">MSK.17.38</strain>
    </source>
</reference>
<comment type="similarity">
    <text evidence="1">Belongs to the CdaR family.</text>
</comment>
<proteinExistence type="inferred from homology"/>
<evidence type="ECO:0000313" key="6">
    <source>
        <dbReference type="Proteomes" id="UP000528555"/>
    </source>
</evidence>
<dbReference type="EMBL" id="JAAITX010000005">
    <property type="protein sequence ID" value="NVH58687.1"/>
    <property type="molecule type" value="Genomic_DNA"/>
</dbReference>
<evidence type="ECO:0000313" key="5">
    <source>
        <dbReference type="EMBL" id="NVH58687.1"/>
    </source>
</evidence>
<dbReference type="InterPro" id="IPR009057">
    <property type="entry name" value="Homeodomain-like_sf"/>
</dbReference>
<dbReference type="PANTHER" id="PTHR33744:SF15">
    <property type="entry name" value="CARBOHYDRATE DIACID REGULATOR"/>
    <property type="match status" value="1"/>
</dbReference>
<dbReference type="Proteomes" id="UP000528555">
    <property type="component" value="Unassembled WGS sequence"/>
</dbReference>
<dbReference type="EMBL" id="JAAIUO010000005">
    <property type="protein sequence ID" value="NSK14913.1"/>
    <property type="molecule type" value="Genomic_DNA"/>
</dbReference>
<dbReference type="PANTHER" id="PTHR33744">
    <property type="entry name" value="CARBOHYDRATE DIACID REGULATOR"/>
    <property type="match status" value="1"/>
</dbReference>
<evidence type="ECO:0000313" key="7">
    <source>
        <dbReference type="Proteomes" id="UP000701680"/>
    </source>
</evidence>
<evidence type="ECO:0000256" key="1">
    <source>
        <dbReference type="ARBA" id="ARBA00006754"/>
    </source>
</evidence>
<sequence length="360" mass="41297">MLSNKVLHKTVQDIKRITSFDCAVWDRKGICLVMTHEKMQKYEKQVQKFWAKADEEAEILQGCQGFFFVFDEGKPIYLLGLEGECANMEMAGRMGVSQLTSLLTAYKDKLDKNRFVQNLLLGNLLPVDIYNQAGKMGIAADQKRIVYVIEKKNEKEELILETLRELYASGRKDFVTSVDEQHVILVKALEQSEGYEEAQQRAREITDTLNMEAMASVRVAYGTIVQEIKAVPRSYQEAQVALEIGRVFYAERGILAYGELGIGRLIHQLPKSLCEMFLKEVFRGGAADCFEEELTTVYTLFDNNLNISETARKLYLHRNTLVYRLEKIQKKTGLDVRVFDDALTFKIAMMVSDHMKHMKK</sequence>
<feature type="domain" description="CdaR GGDEF-like" evidence="3">
    <location>
        <begin position="127"/>
        <end position="244"/>
    </location>
</feature>